<reference evidence="2 3" key="1">
    <citation type="journal article" date="2019" name="Sci. Rep.">
        <title>Orb-weaving spider Araneus ventricosus genome elucidates the spidroin gene catalogue.</title>
        <authorList>
            <person name="Kono N."/>
            <person name="Nakamura H."/>
            <person name="Ohtoshi R."/>
            <person name="Moran D.A.P."/>
            <person name="Shinohara A."/>
            <person name="Yoshida Y."/>
            <person name="Fujiwara M."/>
            <person name="Mori M."/>
            <person name="Tomita M."/>
            <person name="Arakawa K."/>
        </authorList>
    </citation>
    <scope>NUCLEOTIDE SEQUENCE [LARGE SCALE GENOMIC DNA]</scope>
</reference>
<gene>
    <name evidence="2" type="ORF">AVEN_114612_1</name>
</gene>
<evidence type="ECO:0000313" key="3">
    <source>
        <dbReference type="Proteomes" id="UP000499080"/>
    </source>
</evidence>
<dbReference type="AlphaFoldDB" id="A0A4Y2GBA0"/>
<evidence type="ECO:0000313" key="2">
    <source>
        <dbReference type="EMBL" id="GBM50960.1"/>
    </source>
</evidence>
<comment type="caution">
    <text evidence="2">The sequence shown here is derived from an EMBL/GenBank/DDBJ whole genome shotgun (WGS) entry which is preliminary data.</text>
</comment>
<organism evidence="2 3">
    <name type="scientific">Araneus ventricosus</name>
    <name type="common">Orbweaver spider</name>
    <name type="synonym">Epeira ventricosa</name>
    <dbReference type="NCBI Taxonomy" id="182803"/>
    <lineage>
        <taxon>Eukaryota</taxon>
        <taxon>Metazoa</taxon>
        <taxon>Ecdysozoa</taxon>
        <taxon>Arthropoda</taxon>
        <taxon>Chelicerata</taxon>
        <taxon>Arachnida</taxon>
        <taxon>Araneae</taxon>
        <taxon>Araneomorphae</taxon>
        <taxon>Entelegynae</taxon>
        <taxon>Araneoidea</taxon>
        <taxon>Araneidae</taxon>
        <taxon>Araneus</taxon>
    </lineage>
</organism>
<feature type="compositionally biased region" description="Basic residues" evidence="1">
    <location>
        <begin position="54"/>
        <end position="76"/>
    </location>
</feature>
<keyword evidence="3" id="KW-1185">Reference proteome</keyword>
<proteinExistence type="predicted"/>
<feature type="region of interest" description="Disordered" evidence="1">
    <location>
        <begin position="1"/>
        <end position="84"/>
    </location>
</feature>
<sequence>MSRHSRRTSPTPPRNTANKGKTHSGKPNVHTNTTRVARQQKDPKSHYKTDKHQIKGKRFKNQHSFKRSKKHKKGKSHSLGQRIAHVPTDPEGFFKIIKGLGIIDEIWNQVLLWASAGLTK</sequence>
<feature type="compositionally biased region" description="Basic and acidic residues" evidence="1">
    <location>
        <begin position="39"/>
        <end position="53"/>
    </location>
</feature>
<dbReference type="Proteomes" id="UP000499080">
    <property type="component" value="Unassembled WGS sequence"/>
</dbReference>
<accession>A0A4Y2GBA0</accession>
<protein>
    <submittedName>
        <fullName evidence="2">Uncharacterized protein</fullName>
    </submittedName>
</protein>
<dbReference type="EMBL" id="BGPR01001317">
    <property type="protein sequence ID" value="GBM50960.1"/>
    <property type="molecule type" value="Genomic_DNA"/>
</dbReference>
<evidence type="ECO:0000256" key="1">
    <source>
        <dbReference type="SAM" id="MobiDB-lite"/>
    </source>
</evidence>
<name>A0A4Y2GBA0_ARAVE</name>